<gene>
    <name evidence="1" type="ORF">K457DRAFT_136918</name>
</gene>
<keyword evidence="2" id="KW-1185">Reference proteome</keyword>
<dbReference type="Proteomes" id="UP000078512">
    <property type="component" value="Unassembled WGS sequence"/>
</dbReference>
<organism evidence="1 2">
    <name type="scientific">Linnemannia elongata AG-77</name>
    <dbReference type="NCBI Taxonomy" id="1314771"/>
    <lineage>
        <taxon>Eukaryota</taxon>
        <taxon>Fungi</taxon>
        <taxon>Fungi incertae sedis</taxon>
        <taxon>Mucoromycota</taxon>
        <taxon>Mortierellomycotina</taxon>
        <taxon>Mortierellomycetes</taxon>
        <taxon>Mortierellales</taxon>
        <taxon>Mortierellaceae</taxon>
        <taxon>Linnemannia</taxon>
    </lineage>
</organism>
<proteinExistence type="predicted"/>
<sequence>MSVEATKVQEQDKHSQQTTALTLRTIAFSHYNEKARWGLDYYKVPYIEYRSLPMCHMISMFKYKAKTRPPGPGGSVFVTPHLTVEPINNNNNNKDEEKETITFNDSAKILEFLSDQYAAPANSNGKSSASPNLYSNDEASKTKIQALEERFNTMIGPHVRRVIYYEILLQSPRSVGRSLGKHDNAGKLQSWIWSLFFPIFAWMLCKVMHINETSASRSRDILKREFEHISRVLESGPPGPAYLVGNQFTAADLTLASLGGLAVGVNEKDGYGAWVPKMDEVRPEGRKFMEELRATTAGQHILECYKLHRGHKAPGSGYGFSFFGLW</sequence>
<dbReference type="AlphaFoldDB" id="A0A197JZI3"/>
<dbReference type="OrthoDB" id="9988732at2759"/>
<evidence type="ECO:0008006" key="3">
    <source>
        <dbReference type="Google" id="ProtNLM"/>
    </source>
</evidence>
<evidence type="ECO:0000313" key="2">
    <source>
        <dbReference type="Proteomes" id="UP000078512"/>
    </source>
</evidence>
<dbReference type="SUPFAM" id="SSF47616">
    <property type="entry name" value="GST C-terminal domain-like"/>
    <property type="match status" value="1"/>
</dbReference>
<reference evidence="1 2" key="1">
    <citation type="submission" date="2016-05" db="EMBL/GenBank/DDBJ databases">
        <title>Genome sequencing reveals origins of a unique bacterial endosymbiosis in the earliest lineages of terrestrial Fungi.</title>
        <authorList>
            <consortium name="DOE Joint Genome Institute"/>
            <person name="Uehling J."/>
            <person name="Gryganskyi A."/>
            <person name="Hameed K."/>
            <person name="Tschaplinski T."/>
            <person name="Misztal P."/>
            <person name="Wu S."/>
            <person name="Desiro A."/>
            <person name="Vande Pol N."/>
            <person name="Du Z.-Y."/>
            <person name="Zienkiewicz A."/>
            <person name="Zienkiewicz K."/>
            <person name="Morin E."/>
            <person name="Tisserant E."/>
            <person name="Splivallo R."/>
            <person name="Hainaut M."/>
            <person name="Henrissat B."/>
            <person name="Ohm R."/>
            <person name="Kuo A."/>
            <person name="Yan J."/>
            <person name="Lipzen A."/>
            <person name="Nolan M."/>
            <person name="Labutti K."/>
            <person name="Barry K."/>
            <person name="Goldstein A."/>
            <person name="Labbe J."/>
            <person name="Schadt C."/>
            <person name="Tuskan G."/>
            <person name="Grigoriev I."/>
            <person name="Martin F."/>
            <person name="Vilgalys R."/>
            <person name="Bonito G."/>
        </authorList>
    </citation>
    <scope>NUCLEOTIDE SEQUENCE [LARGE SCALE GENOMIC DNA]</scope>
    <source>
        <strain evidence="1 2">AG-77</strain>
    </source>
</reference>
<dbReference type="InterPro" id="IPR036282">
    <property type="entry name" value="Glutathione-S-Trfase_C_sf"/>
</dbReference>
<dbReference type="EMBL" id="KV442034">
    <property type="protein sequence ID" value="OAQ30640.1"/>
    <property type="molecule type" value="Genomic_DNA"/>
</dbReference>
<protein>
    <recommendedName>
        <fullName evidence="3">GST C-terminal domain-containing protein</fullName>
    </recommendedName>
</protein>
<name>A0A197JZI3_9FUNG</name>
<evidence type="ECO:0000313" key="1">
    <source>
        <dbReference type="EMBL" id="OAQ30640.1"/>
    </source>
</evidence>
<accession>A0A197JZI3</accession>